<dbReference type="GO" id="GO:0006487">
    <property type="term" value="P:protein N-linked glycosylation"/>
    <property type="evidence" value="ECO:0007669"/>
    <property type="project" value="TreeGrafter"/>
</dbReference>
<keyword evidence="21" id="KW-1185">Reference proteome</keyword>
<name>A0A979FRQ2_HYAAZ</name>
<keyword evidence="19" id="KW-0175">Coiled coil</keyword>
<dbReference type="Gene3D" id="3.40.50.11350">
    <property type="match status" value="1"/>
</dbReference>
<reference evidence="22" key="1">
    <citation type="submission" date="2025-08" db="UniProtKB">
        <authorList>
            <consortium name="RefSeq"/>
        </authorList>
    </citation>
    <scope>IDENTIFICATION</scope>
    <source>
        <tissue evidence="22">Whole organism</tissue>
    </source>
</reference>
<evidence type="ECO:0000256" key="10">
    <source>
        <dbReference type="ARBA" id="ARBA00022989"/>
    </source>
</evidence>
<keyword evidence="13" id="KW-1015">Disulfide bond</keyword>
<dbReference type="InterPro" id="IPR036028">
    <property type="entry name" value="SH3-like_dom_sf"/>
</dbReference>
<comment type="catalytic activity">
    <reaction evidence="17">
        <text>N(4)-{beta-D-GlcNAc-(1-&gt;2)-alpha-D-Man-(1-&gt;3)-[beta-D-GlcNAc-(1-&gt;2)-alpha-D-Man-(1-&gt;6)]-beta-D-Man-(1-&gt;4)-beta-D-GlcNAc-(1-&gt;4)-beta-D-GlcNAc}-L-asparaginyl-[protein] + GDP-beta-L-fucose = an N(4)-{beta-D-GlcNAc-(1-&gt;2)-alpha-D-Man-(1-&gt;3)-[beta-D-GlcNAc-(1-&gt;2)-alpha-D-Man-(1-&gt;6)]-beta-D-Man-(1-&gt;4)-beta-D-GlcNAc-(1-&gt;4)-[alpha-L-Fuc-(1-&gt;6)]-beta-D-GlcNAc}-L-asparaginyl-[protein] + GDP + H(+)</text>
        <dbReference type="Rhea" id="RHEA:12985"/>
        <dbReference type="Rhea" id="RHEA-COMP:13526"/>
        <dbReference type="Rhea" id="RHEA-COMP:13532"/>
        <dbReference type="ChEBI" id="CHEBI:15378"/>
        <dbReference type="ChEBI" id="CHEBI:57273"/>
        <dbReference type="ChEBI" id="CHEBI:58189"/>
        <dbReference type="ChEBI" id="CHEBI:60651"/>
        <dbReference type="ChEBI" id="CHEBI:137207"/>
        <dbReference type="EC" id="2.4.1.68"/>
    </reaction>
</comment>
<accession>A0A979FRQ2</accession>
<dbReference type="PANTHER" id="PTHR13132:SF29">
    <property type="entry name" value="ALPHA-(1,6)-FUCOSYLTRANSFERASE"/>
    <property type="match status" value="1"/>
</dbReference>
<evidence type="ECO:0000256" key="1">
    <source>
        <dbReference type="ARBA" id="ARBA00004447"/>
    </source>
</evidence>
<dbReference type="RefSeq" id="XP_047739820.1">
    <property type="nucleotide sequence ID" value="XM_047883864.1"/>
</dbReference>
<evidence type="ECO:0000256" key="16">
    <source>
        <dbReference type="ARBA" id="ARBA00032208"/>
    </source>
</evidence>
<dbReference type="InterPro" id="IPR035653">
    <property type="entry name" value="Fut8_SH3"/>
</dbReference>
<dbReference type="InterPro" id="IPR045573">
    <property type="entry name" value="Fut8_N_cat"/>
</dbReference>
<dbReference type="AlphaFoldDB" id="A0A979FRQ2"/>
<dbReference type="GO" id="GO:0008424">
    <property type="term" value="F:glycoprotein 6-alpha-L-fucosyltransferase activity"/>
    <property type="evidence" value="ECO:0007669"/>
    <property type="project" value="UniProtKB-EC"/>
</dbReference>
<dbReference type="EC" id="2.4.1.68" evidence="3"/>
<keyword evidence="10" id="KW-1133">Transmembrane helix</keyword>
<protein>
    <recommendedName>
        <fullName evidence="4">Alpha-(1,6)-fucosyltransferase</fullName>
        <ecNumber evidence="3">2.4.1.68</ecNumber>
    </recommendedName>
    <alternativeName>
        <fullName evidence="14">GDP-L-Fuc:N-acetyl-beta-D-glucosaminide alpha1,6-fucosyltransferase</fullName>
    </alternativeName>
    <alternativeName>
        <fullName evidence="16">GDP-fucose--glycoprotein fucosyltransferase</fullName>
    </alternativeName>
    <alternativeName>
        <fullName evidence="15">Glycoprotein 6-alpha-L-fucosyltransferase</fullName>
    </alternativeName>
</protein>
<dbReference type="FunFam" id="2.30.30.40:FF:000070">
    <property type="entry name" value="Alpha-(1,6)-fucosyltransferase"/>
    <property type="match status" value="1"/>
</dbReference>
<evidence type="ECO:0000256" key="2">
    <source>
        <dbReference type="ARBA" id="ARBA00004922"/>
    </source>
</evidence>
<dbReference type="Gene3D" id="1.10.287.1060">
    <property type="entry name" value="ESAT-6-like"/>
    <property type="match status" value="1"/>
</dbReference>
<evidence type="ECO:0000256" key="15">
    <source>
        <dbReference type="ARBA" id="ARBA00030648"/>
    </source>
</evidence>
<dbReference type="CDD" id="cd11792">
    <property type="entry name" value="SH3_Fut8"/>
    <property type="match status" value="1"/>
</dbReference>
<dbReference type="SUPFAM" id="SSF50044">
    <property type="entry name" value="SH3-domain"/>
    <property type="match status" value="1"/>
</dbReference>
<keyword evidence="9" id="KW-0735">Signal-anchor</keyword>
<evidence type="ECO:0000256" key="13">
    <source>
        <dbReference type="ARBA" id="ARBA00023157"/>
    </source>
</evidence>
<dbReference type="KEGG" id="hazt:108670632"/>
<evidence type="ECO:0000256" key="7">
    <source>
        <dbReference type="ARBA" id="ARBA00022679"/>
    </source>
</evidence>
<evidence type="ECO:0000256" key="5">
    <source>
        <dbReference type="ARBA" id="ARBA00022443"/>
    </source>
</evidence>
<evidence type="ECO:0000256" key="18">
    <source>
        <dbReference type="PROSITE-ProRule" id="PRU00992"/>
    </source>
</evidence>
<dbReference type="OMA" id="SDGYEAW"/>
<organism evidence="21 22">
    <name type="scientific">Hyalella azteca</name>
    <name type="common">Amphipod</name>
    <dbReference type="NCBI Taxonomy" id="294128"/>
    <lineage>
        <taxon>Eukaryota</taxon>
        <taxon>Metazoa</taxon>
        <taxon>Ecdysozoa</taxon>
        <taxon>Arthropoda</taxon>
        <taxon>Crustacea</taxon>
        <taxon>Multicrustacea</taxon>
        <taxon>Malacostraca</taxon>
        <taxon>Eumalacostraca</taxon>
        <taxon>Peracarida</taxon>
        <taxon>Amphipoda</taxon>
        <taxon>Senticaudata</taxon>
        <taxon>Talitrida</taxon>
        <taxon>Talitroidea</taxon>
        <taxon>Hyalellidae</taxon>
        <taxon>Hyalella</taxon>
    </lineage>
</organism>
<evidence type="ECO:0000256" key="6">
    <source>
        <dbReference type="ARBA" id="ARBA00022676"/>
    </source>
</evidence>
<comment type="pathway">
    <text evidence="2">Protein modification; protein glycosylation.</text>
</comment>
<keyword evidence="12" id="KW-0472">Membrane</keyword>
<dbReference type="FunFam" id="3.40.50.11350:FF:000001">
    <property type="entry name" value="Alpha-(1,6)-fucosyltransferase"/>
    <property type="match status" value="1"/>
</dbReference>
<evidence type="ECO:0000256" key="4">
    <source>
        <dbReference type="ARBA" id="ARBA00018201"/>
    </source>
</evidence>
<keyword evidence="7 18" id="KW-0808">Transferase</keyword>
<feature type="region of interest" description="Important for donor substrate binding" evidence="18">
    <location>
        <begin position="374"/>
        <end position="375"/>
    </location>
</feature>
<evidence type="ECO:0000313" key="21">
    <source>
        <dbReference type="Proteomes" id="UP000694843"/>
    </source>
</evidence>
<evidence type="ECO:0000256" key="17">
    <source>
        <dbReference type="ARBA" id="ARBA00093238"/>
    </source>
</evidence>
<sequence length="610" mass="68525">MRWVSGWAWRLGGAVGVIWLVGVALLAPSPPLPSHTTEASLSLRLQRAVRDLQELQKQNSDIRAMLADFTRQLGEVGDGGGGLLQQLEEKLRQAQQLLHDSDAAHAHDQAGDVPSFTPSLEFEVTRRRVGRGVLDMWWYLEDQLRDLRGSLDAFPNHVNQITTIIENGAEHARVTRHDLAHLSGADGLSVWREREAADLSALVQARLHALQHPSDCSTARKLTCMLNRNCGYGCQIHHAVYCFIMAYGSKRTLILKSQEWRYNPAGWKDVFKPLSSTCTDPSGGWIVHWPGNNNTQVLDLPIIGSLAQRPAFLPPAIPKDLRRRNTRLHGNPSAWWIGQFLKYMLKPQPKLQQVLDSMSDQMNFHGPIVGVHVRRTDQAAFHPIEEYMRYVDEYFDDLSLTSPNVKRRVYVASDDPSVIKDTRSKYPNYEVLGDPDIAKSAALTTRYSDSALKGIIADIHFLSLTDYLVCTFSSQVCRIAYEVMQTMHPDASSAFHSLDDIYYYGGQSSHNQRARFDHVPRSGSNEMALTKGDIIGIAGNHWNGYSKGVNKRTRQSALYPSYKAEDVVVTADCPTYEEVRLNSKSDSIPDIASHKRDVLSNSLERENKVT</sequence>
<dbReference type="OrthoDB" id="2014825at2759"/>
<feature type="coiled-coil region" evidence="19">
    <location>
        <begin position="38"/>
        <end position="104"/>
    </location>
</feature>
<dbReference type="CDD" id="cd11300">
    <property type="entry name" value="Fut8_like"/>
    <property type="match status" value="1"/>
</dbReference>
<feature type="domain" description="GT23" evidence="20">
    <location>
        <begin position="218"/>
        <end position="498"/>
    </location>
</feature>
<comment type="similarity">
    <text evidence="18">Belongs to the glycosyltransferase 23 family.</text>
</comment>
<evidence type="ECO:0000256" key="14">
    <source>
        <dbReference type="ARBA" id="ARBA00030434"/>
    </source>
</evidence>
<dbReference type="PANTHER" id="PTHR13132">
    <property type="entry name" value="ALPHA- 1,6 -FUCOSYLTRANSFERASE"/>
    <property type="match status" value="1"/>
</dbReference>
<dbReference type="Gene3D" id="2.30.30.40">
    <property type="entry name" value="SH3 Domains"/>
    <property type="match status" value="1"/>
</dbReference>
<evidence type="ECO:0000313" key="22">
    <source>
        <dbReference type="RefSeq" id="XP_047739820.1"/>
    </source>
</evidence>
<evidence type="ECO:0000256" key="19">
    <source>
        <dbReference type="SAM" id="Coils"/>
    </source>
</evidence>
<keyword evidence="5" id="KW-0728">SH3 domain</keyword>
<keyword evidence="11" id="KW-0333">Golgi apparatus</keyword>
<evidence type="ECO:0000259" key="20">
    <source>
        <dbReference type="PROSITE" id="PS51659"/>
    </source>
</evidence>
<dbReference type="Pfam" id="PF19745">
    <property type="entry name" value="FUT8_N_cat"/>
    <property type="match status" value="1"/>
</dbReference>
<proteinExistence type="inferred from homology"/>
<evidence type="ECO:0000256" key="9">
    <source>
        <dbReference type="ARBA" id="ARBA00022968"/>
    </source>
</evidence>
<keyword evidence="8" id="KW-0812">Transmembrane</keyword>
<dbReference type="GO" id="GO:0032580">
    <property type="term" value="C:Golgi cisterna membrane"/>
    <property type="evidence" value="ECO:0007669"/>
    <property type="project" value="UniProtKB-SubCell"/>
</dbReference>
<evidence type="ECO:0000256" key="8">
    <source>
        <dbReference type="ARBA" id="ARBA00022692"/>
    </source>
</evidence>
<evidence type="ECO:0000256" key="3">
    <source>
        <dbReference type="ARBA" id="ARBA00012660"/>
    </source>
</evidence>
<dbReference type="PROSITE" id="PS51659">
    <property type="entry name" value="GT23"/>
    <property type="match status" value="1"/>
</dbReference>
<keyword evidence="6 18" id="KW-0328">Glycosyltransferase</keyword>
<evidence type="ECO:0000256" key="12">
    <source>
        <dbReference type="ARBA" id="ARBA00023136"/>
    </source>
</evidence>
<dbReference type="GeneID" id="108670632"/>
<dbReference type="Proteomes" id="UP000694843">
    <property type="component" value="Unplaced"/>
</dbReference>
<dbReference type="InterPro" id="IPR027350">
    <property type="entry name" value="GT23_dom"/>
</dbReference>
<gene>
    <name evidence="22" type="primary">LOC108670632</name>
</gene>
<comment type="subcellular location">
    <subcellularLocation>
        <location evidence="1">Golgi apparatus</location>
        <location evidence="1">Golgi stack membrane</location>
        <topology evidence="1">Single-pass type II membrane protein</topology>
    </subcellularLocation>
</comment>
<evidence type="ECO:0000256" key="11">
    <source>
        <dbReference type="ARBA" id="ARBA00023034"/>
    </source>
</evidence>